<evidence type="ECO:0000313" key="1">
    <source>
        <dbReference type="EMBL" id="CAC5383205.1"/>
    </source>
</evidence>
<accession>A0A6J8BH12</accession>
<organism evidence="1 2">
    <name type="scientific">Mytilus coruscus</name>
    <name type="common">Sea mussel</name>
    <dbReference type="NCBI Taxonomy" id="42192"/>
    <lineage>
        <taxon>Eukaryota</taxon>
        <taxon>Metazoa</taxon>
        <taxon>Spiralia</taxon>
        <taxon>Lophotrochozoa</taxon>
        <taxon>Mollusca</taxon>
        <taxon>Bivalvia</taxon>
        <taxon>Autobranchia</taxon>
        <taxon>Pteriomorphia</taxon>
        <taxon>Mytilida</taxon>
        <taxon>Mytiloidea</taxon>
        <taxon>Mytilidae</taxon>
        <taxon>Mytilinae</taxon>
        <taxon>Mytilus</taxon>
    </lineage>
</organism>
<evidence type="ECO:0000313" key="2">
    <source>
        <dbReference type="Proteomes" id="UP000507470"/>
    </source>
</evidence>
<reference evidence="1 2" key="1">
    <citation type="submission" date="2020-06" db="EMBL/GenBank/DDBJ databases">
        <authorList>
            <person name="Li R."/>
            <person name="Bekaert M."/>
        </authorList>
    </citation>
    <scope>NUCLEOTIDE SEQUENCE [LARGE SCALE GENOMIC DNA]</scope>
    <source>
        <strain evidence="2">wild</strain>
    </source>
</reference>
<dbReference type="Proteomes" id="UP000507470">
    <property type="component" value="Unassembled WGS sequence"/>
</dbReference>
<gene>
    <name evidence="1" type="ORF">MCOR_18971</name>
</gene>
<name>A0A6J8BH12_MYTCO</name>
<keyword evidence="2" id="KW-1185">Reference proteome</keyword>
<proteinExistence type="predicted"/>
<protein>
    <submittedName>
        <fullName evidence="1">Uncharacterized protein</fullName>
    </submittedName>
</protein>
<dbReference type="OrthoDB" id="6100007at2759"/>
<sequence>MSKENKLQEKRQQKVKKMTKEIEYFSSIQNTCQAVVKPDCSKSTTNKSLGVKKALNTILKKCLTDLASEPSNTDENFPTLNNLLMFNFKDIPKYISLTSKIVVVEFAGAKFKTFANTGENYLKYAATRQKRQSKDPITITHLKEKDEIISKGKFSKKAAISTELGKKTVSNYLGKYLHELDIQANVTVDVDSEAVFGQCECEVSNNCSCSLFTIPVRAVFTKHAWVSGIRKLDAIRQRKGEAEMSQADWLRDVQHDLHDGECVVKYVTSADIDTIVIQLFTVSLYWPRNVDNTFKFPVYVWLQKQKPEIYDITGILTVLEKRFGNKYIGATLAVLLSMGGNDYFH</sequence>
<dbReference type="EMBL" id="CACVKT020003356">
    <property type="protein sequence ID" value="CAC5383205.1"/>
    <property type="molecule type" value="Genomic_DNA"/>
</dbReference>
<dbReference type="AlphaFoldDB" id="A0A6J8BH12"/>